<dbReference type="Pfam" id="PF12697">
    <property type="entry name" value="Abhydrolase_6"/>
    <property type="match status" value="1"/>
</dbReference>
<reference evidence="2 3" key="1">
    <citation type="journal article" date="2013" name="PLoS ONE">
        <title>Poles Apart: Arctic and Antarctic Octadecabacter strains Share High Genome Plasticity and a New Type of Xanthorhodopsin.</title>
        <authorList>
            <person name="Vollmers J."/>
            <person name="Voget S."/>
            <person name="Dietrich S."/>
            <person name="Gollnow K."/>
            <person name="Smits M."/>
            <person name="Meyer K."/>
            <person name="Brinkhoff T."/>
            <person name="Simon M."/>
            <person name="Daniel R."/>
        </authorList>
    </citation>
    <scope>NUCLEOTIDE SEQUENCE [LARGE SCALE GENOMIC DNA]</scope>
    <source>
        <strain evidence="2 3">307</strain>
    </source>
</reference>
<gene>
    <name evidence="2" type="ORF">OAN307_c08550</name>
</gene>
<dbReference type="KEGG" id="oat:OAN307_c08550"/>
<dbReference type="SUPFAM" id="SSF53474">
    <property type="entry name" value="alpha/beta-Hydrolases"/>
    <property type="match status" value="1"/>
</dbReference>
<dbReference type="HOGENOM" id="CLU_075528_1_0_5"/>
<dbReference type="EMBL" id="CP003740">
    <property type="protein sequence ID" value="AGI66576.1"/>
    <property type="molecule type" value="Genomic_DNA"/>
</dbReference>
<dbReference type="InterPro" id="IPR029058">
    <property type="entry name" value="AB_hydrolase_fold"/>
</dbReference>
<organism evidence="2 3">
    <name type="scientific">Octadecabacter antarcticus 307</name>
    <dbReference type="NCBI Taxonomy" id="391626"/>
    <lineage>
        <taxon>Bacteria</taxon>
        <taxon>Pseudomonadati</taxon>
        <taxon>Pseudomonadota</taxon>
        <taxon>Alphaproteobacteria</taxon>
        <taxon>Rhodobacterales</taxon>
        <taxon>Roseobacteraceae</taxon>
        <taxon>Octadecabacter</taxon>
    </lineage>
</organism>
<feature type="domain" description="AB hydrolase-1" evidence="1">
    <location>
        <begin position="73"/>
        <end position="185"/>
    </location>
</feature>
<accession>M9R8B4</accession>
<name>M9R8B4_9RHOB</name>
<sequence length="294" mass="31720">MLLILSKGGGLGVLSYAHSGLRRKVRQARPYQSAQITYVGRMRQVFIAFWLMVAPISAATDQAAPISVAEDCVVLLHGLARTETSFLALQELLELDGYHVVNNGYPSTSADIQTLAAENVPQAVAGCGHRRVHFVTHSMGGILVRVYLADGRPDVMGRVVMMGPPNDGSQLVDILGELEPFEWMNGPAGMELSTGAALEYGAPISLRWQGFDLGIIAGDRSLNAYYSSLIDGPDDGKVSVASTRLDGMTDHLTLPVTHSFMMNNPLVMRQAMAFLKDGQFDPDLTLSGVILGFQ</sequence>
<dbReference type="eggNOG" id="COG1075">
    <property type="taxonomic scope" value="Bacteria"/>
</dbReference>
<protein>
    <recommendedName>
        <fullName evidence="1">AB hydrolase-1 domain-containing protein</fullName>
    </recommendedName>
</protein>
<evidence type="ECO:0000313" key="3">
    <source>
        <dbReference type="Proteomes" id="UP000005307"/>
    </source>
</evidence>
<evidence type="ECO:0000259" key="1">
    <source>
        <dbReference type="Pfam" id="PF12697"/>
    </source>
</evidence>
<dbReference type="AlphaFoldDB" id="M9R8B4"/>
<dbReference type="Proteomes" id="UP000005307">
    <property type="component" value="Chromosome"/>
</dbReference>
<evidence type="ECO:0000313" key="2">
    <source>
        <dbReference type="EMBL" id="AGI66576.1"/>
    </source>
</evidence>
<proteinExistence type="predicted"/>
<dbReference type="STRING" id="391626.OAN307_c08550"/>
<dbReference type="PANTHER" id="PTHR37946:SF1">
    <property type="entry name" value="SLL1969 PROTEIN"/>
    <property type="match status" value="1"/>
</dbReference>
<keyword evidence="3" id="KW-1185">Reference proteome</keyword>
<dbReference type="InterPro" id="IPR000073">
    <property type="entry name" value="AB_hydrolase_1"/>
</dbReference>
<dbReference type="Gene3D" id="3.40.50.1820">
    <property type="entry name" value="alpha/beta hydrolase"/>
    <property type="match status" value="1"/>
</dbReference>
<dbReference type="PANTHER" id="PTHR37946">
    <property type="entry name" value="SLL1969 PROTEIN"/>
    <property type="match status" value="1"/>
</dbReference>